<accession>A0ABP0RM57</accession>
<evidence type="ECO:0000259" key="1">
    <source>
        <dbReference type="PROSITE" id="PS51820"/>
    </source>
</evidence>
<reference evidence="2 3" key="1">
    <citation type="submission" date="2024-02" db="EMBL/GenBank/DDBJ databases">
        <authorList>
            <person name="Chen Y."/>
            <person name="Shah S."/>
            <person name="Dougan E. K."/>
            <person name="Thang M."/>
            <person name="Chan C."/>
        </authorList>
    </citation>
    <scope>NUCLEOTIDE SEQUENCE [LARGE SCALE GENOMIC DNA]</scope>
</reference>
<name>A0ABP0RM57_9DINO</name>
<organism evidence="2 3">
    <name type="scientific">Durusdinium trenchii</name>
    <dbReference type="NCBI Taxonomy" id="1381693"/>
    <lineage>
        <taxon>Eukaryota</taxon>
        <taxon>Sar</taxon>
        <taxon>Alveolata</taxon>
        <taxon>Dinophyceae</taxon>
        <taxon>Suessiales</taxon>
        <taxon>Symbiodiniaceae</taxon>
        <taxon>Durusdinium</taxon>
    </lineage>
</organism>
<sequence length="383" mass="41522">MSYIPYILSLDCHGIVCAMQAASRSRREDISLRRPGVPVEHRPAAEAVPVVAQHTTVASMPEPASPTVQPAVEAVPVVPQHTKVASMPEPASPTVQPAAVPVVPLPTSTVTFTTTPPVLRPVDVGAALEQGLVGELFDFKTKTSTVAVIDHTVHHWGDVYSALAIKWKGFLFIRKPGHYRFQITCLGAAELRIDGAILIKEDALMLARASIPSTTVTLPAGYHSILIGYTELEGQAGFAINYIGPDTEDEPQPQTGYDDNLAVVPDWRGALEYVGALARSQQRFPSGLANTLPRPLQQPPAGSCMHLKHICCAKDDWRLMHEVEREIQAASYKKEGDALGFHRSKKHKVAYGEALSDAPAFVSLVKHALAIFDLTLVDCWANL</sequence>
<dbReference type="InterPro" id="IPR037524">
    <property type="entry name" value="PA14/GLEYA"/>
</dbReference>
<evidence type="ECO:0000313" key="3">
    <source>
        <dbReference type="Proteomes" id="UP001642484"/>
    </source>
</evidence>
<feature type="domain" description="PA14" evidence="1">
    <location>
        <begin position="113"/>
        <end position="256"/>
    </location>
</feature>
<dbReference type="Proteomes" id="UP001642484">
    <property type="component" value="Unassembled WGS sequence"/>
</dbReference>
<comment type="caution">
    <text evidence="2">The sequence shown here is derived from an EMBL/GenBank/DDBJ whole genome shotgun (WGS) entry which is preliminary data.</text>
</comment>
<gene>
    <name evidence="2" type="ORF">CCMP2556_LOCUS47425</name>
</gene>
<dbReference type="Gene3D" id="2.60.120.380">
    <property type="match status" value="1"/>
</dbReference>
<evidence type="ECO:0000313" key="2">
    <source>
        <dbReference type="EMBL" id="CAK9100341.1"/>
    </source>
</evidence>
<keyword evidence="3" id="KW-1185">Reference proteome</keyword>
<dbReference type="SUPFAM" id="SSF56988">
    <property type="entry name" value="Anthrax protective antigen"/>
    <property type="match status" value="1"/>
</dbReference>
<protein>
    <recommendedName>
        <fullName evidence="1">PA14 domain-containing protein</fullName>
    </recommendedName>
</protein>
<proteinExistence type="predicted"/>
<dbReference type="PROSITE" id="PS51820">
    <property type="entry name" value="PA14"/>
    <property type="match status" value="1"/>
</dbReference>
<dbReference type="EMBL" id="CAXAMN010026051">
    <property type="protein sequence ID" value="CAK9100341.1"/>
    <property type="molecule type" value="Genomic_DNA"/>
</dbReference>